<evidence type="ECO:0000313" key="1">
    <source>
        <dbReference type="EMBL" id="QJS99297.1"/>
    </source>
</evidence>
<dbReference type="RefSeq" id="WP_171394948.1">
    <property type="nucleotide sequence ID" value="NZ_CP049838.1"/>
</dbReference>
<dbReference type="EMBL" id="CP049838">
    <property type="protein sequence ID" value="QJS99297.1"/>
    <property type="molecule type" value="Genomic_DNA"/>
</dbReference>
<keyword evidence="2" id="KW-1185">Reference proteome</keyword>
<dbReference type="AlphaFoldDB" id="A0A6M4WGY4"/>
<sequence>MHVVIAWWDGTRGAVSGTARTDRSGEAGFGPGAAASFAGEYPGLRDGQWIDEPVAGWEGLALIWDCADSADLFLPVISEQTFGCAPSHRWAFELDDAPSTPGDPGMHPAELELLLRA</sequence>
<evidence type="ECO:0000313" key="2">
    <source>
        <dbReference type="Proteomes" id="UP000502665"/>
    </source>
</evidence>
<gene>
    <name evidence="1" type="ORF">G9272_02410</name>
</gene>
<name>A0A6M4WGY4_9ACTN</name>
<protein>
    <submittedName>
        <fullName evidence="1">Uncharacterized protein</fullName>
    </submittedName>
</protein>
<proteinExistence type="predicted"/>
<dbReference type="Proteomes" id="UP000502665">
    <property type="component" value="Chromosome"/>
</dbReference>
<organism evidence="1 2">
    <name type="scientific">Streptomyces asoensis</name>
    <dbReference type="NCBI Taxonomy" id="249586"/>
    <lineage>
        <taxon>Bacteria</taxon>
        <taxon>Bacillati</taxon>
        <taxon>Actinomycetota</taxon>
        <taxon>Actinomycetes</taxon>
        <taxon>Kitasatosporales</taxon>
        <taxon>Streptomycetaceae</taxon>
        <taxon>Streptomyces</taxon>
    </lineage>
</organism>
<accession>A0A6M4WGY4</accession>
<reference evidence="1" key="1">
    <citation type="submission" date="2020-03" db="EMBL/GenBank/DDBJ databases">
        <title>Molecular networking-based the target discovery of potent antiproliferative macrolactams: 5/6/7/16 polycyclic ansamycins and glycosylated trienomycin from Streptomyces cacaoi subsp. asoensis.</title>
        <authorList>
            <person name="Liu L.-L."/>
        </authorList>
    </citation>
    <scope>NUCLEOTIDE SEQUENCE [LARGE SCALE GENOMIC DNA]</scope>
    <source>
        <strain evidence="1">H2S5</strain>
    </source>
</reference>